<dbReference type="OrthoDB" id="10249433at2759"/>
<dbReference type="InterPro" id="IPR029058">
    <property type="entry name" value="AB_hydrolase_fold"/>
</dbReference>
<gene>
    <name evidence="1" type="ORF">EIP91_010573</name>
</gene>
<evidence type="ECO:0000313" key="2">
    <source>
        <dbReference type="Proteomes" id="UP000292702"/>
    </source>
</evidence>
<keyword evidence="2" id="KW-1185">Reference proteome</keyword>
<dbReference type="GO" id="GO:0016020">
    <property type="term" value="C:membrane"/>
    <property type="evidence" value="ECO:0007669"/>
    <property type="project" value="TreeGrafter"/>
</dbReference>
<evidence type="ECO:0000313" key="1">
    <source>
        <dbReference type="EMBL" id="TCD68517.1"/>
    </source>
</evidence>
<reference evidence="1 2" key="1">
    <citation type="submission" date="2018-11" db="EMBL/GenBank/DDBJ databases">
        <title>Genome assembly of Steccherinum ochraceum LE-BIN_3174, the white-rot fungus of the Steccherinaceae family (The Residual Polyporoid clade, Polyporales, Basidiomycota).</title>
        <authorList>
            <person name="Fedorova T.V."/>
            <person name="Glazunova O.A."/>
            <person name="Landesman E.O."/>
            <person name="Moiseenko K.V."/>
            <person name="Psurtseva N.V."/>
            <person name="Savinova O.S."/>
            <person name="Shakhova N.V."/>
            <person name="Tyazhelova T.V."/>
            <person name="Vasina D.V."/>
        </authorList>
    </citation>
    <scope>NUCLEOTIDE SEQUENCE [LARGE SCALE GENOMIC DNA]</scope>
    <source>
        <strain evidence="1 2">LE-BIN_3174</strain>
    </source>
</reference>
<dbReference type="GO" id="GO:0008474">
    <property type="term" value="F:palmitoyl-(protein) hydrolase activity"/>
    <property type="evidence" value="ECO:0007669"/>
    <property type="project" value="TreeGrafter"/>
</dbReference>
<name>A0A4V2MX30_9APHY</name>
<accession>A0A4V2MX30</accession>
<comment type="caution">
    <text evidence="1">The sequence shown here is derived from an EMBL/GenBank/DDBJ whole genome shotgun (WGS) entry which is preliminary data.</text>
</comment>
<protein>
    <submittedName>
        <fullName evidence="1">Uncharacterized protein</fullName>
    </submittedName>
</protein>
<dbReference type="Gene3D" id="3.40.50.1820">
    <property type="entry name" value="alpha/beta hydrolase"/>
    <property type="match status" value="1"/>
</dbReference>
<dbReference type="AlphaFoldDB" id="A0A4V2MX30"/>
<dbReference type="Proteomes" id="UP000292702">
    <property type="component" value="Unassembled WGS sequence"/>
</dbReference>
<dbReference type="PANTHER" id="PTHR12277">
    <property type="entry name" value="ALPHA/BETA HYDROLASE DOMAIN-CONTAINING PROTEIN"/>
    <property type="match status" value="1"/>
</dbReference>
<organism evidence="1 2">
    <name type="scientific">Steccherinum ochraceum</name>
    <dbReference type="NCBI Taxonomy" id="92696"/>
    <lineage>
        <taxon>Eukaryota</taxon>
        <taxon>Fungi</taxon>
        <taxon>Dikarya</taxon>
        <taxon>Basidiomycota</taxon>
        <taxon>Agaricomycotina</taxon>
        <taxon>Agaricomycetes</taxon>
        <taxon>Polyporales</taxon>
        <taxon>Steccherinaceae</taxon>
        <taxon>Steccherinum</taxon>
    </lineage>
</organism>
<dbReference type="EMBL" id="RWJN01000064">
    <property type="protein sequence ID" value="TCD68517.1"/>
    <property type="molecule type" value="Genomic_DNA"/>
</dbReference>
<dbReference type="PANTHER" id="PTHR12277:SF64">
    <property type="entry name" value="SUPERFAMILY HYDROLASE, PUTATIVE (AFU_ORTHOLOGUE AFUA_3G01760)-RELATED"/>
    <property type="match status" value="1"/>
</dbReference>
<dbReference type="SUPFAM" id="SSF53474">
    <property type="entry name" value="alpha/beta-Hydrolases"/>
    <property type="match status" value="1"/>
</dbReference>
<proteinExistence type="predicted"/>
<dbReference type="STRING" id="92696.A0A4V2MX30"/>
<sequence length="292" mass="32648">MGYVPTDARAQELIPELIPQGLVCEEIQIPGDRRITLHGVLTYRKLQEPIETHIPKTVLVYFQGNAGNPLMRLPVFHRLLMGPPIPGPSEIAPLDLAILAVAPRSYWKSTHRSPTEAGLLSDYTHALNYATERFPTSNIVLYGHSLGGAVSLCLTSRLRAEEYPTVKGHILENPFASIPSMVKALYPQKWLPYHHLGPLAFDKWDALFAVRNASPDSLTAKLAPTTTMMLSEHDELVPNVMGEALFEASAGLVTEEDGRRRVVKLRNALHENAWQNRRWLTEMRKYMQATGA</sequence>